<dbReference type="GO" id="GO:0046983">
    <property type="term" value="F:protein dimerization activity"/>
    <property type="evidence" value="ECO:0007669"/>
    <property type="project" value="InterPro"/>
</dbReference>
<keyword evidence="8" id="KW-0902">Two-component regulatory system</keyword>
<dbReference type="Proteomes" id="UP000278962">
    <property type="component" value="Unassembled WGS sequence"/>
</dbReference>
<sequence length="942" mass="99401">MPLVAGSRSTISSPHVVPAVVLLGITLLGFVGSALLAQAGARQDAGRRADVAAAQIRAHVEHGASLSAGLAGFMATFDAERVPTDAFARVTSRWLSPSGFPAAAWVEDVPGDRRAAYERRIGHPIVDLGGRTGAPARPRGAYVPATFVSGGPPLSRPGVDLGGVPGLPTAMWRARALRVPGVTPLAALPDGSRGLFVISPAERRDTRLGFAVLFLSEATLRAAVTDIRDLRLATAEQRGRVDSVRRSFTVAGQRLDLDIDPGPPRNAAAVLPWIVLVGGVLLAWLAVAWGSSASRRARAQEELDRIFMQSKDVIAVLDAHGQVRRVNPGVEQVLGYTRDELVGQPYAAFVHPDDRARTALHAAAVARGDVRQTFENRVVHKDGSERVLEWHATPAVEDGVAFATGRDVTERRIIETALERIVGEQTALRRVATLIARGDLPESVFPAVVAEVGQFLEGDLAGMARYDDDGTLTVMAWWSAAGDHSAVRGRWKIDEGDLVARIIDSGRAARIDDWSTVPGRTAALLRDRMGVRSSVGTAIRVGGRTWGGLCVHRNGPDPLPDDTADRLEGFAELIATAVANAEARAETDALVREQTALQRVTTLVAQAAPPAAVFDAVAAETAGLLDAESVVVSRYDAGRQLTALAHFGAVDGPADGCARRDADRAEAIVRETGHTARVDRVGEAGDETRAVTLAAPIVVEGSTWGVLTVRSVTPPPGADARLEQFAQLLGTAIANADSRDQLMASRARLLAAGDEARRHVVRDLHDGAQQRLVHATIALKLALRAFETGGDDARALVAEALEHTEQGNVALRELVHGILPALLTTSGVHAAIDALVESFDVPIEVAVTEERFATEIEASAYFIVAEALTNVVKHAHASRAVVAGTIEHGVLHLEISDDGIGGADPAGGGLVGIRDRATALGGQLEVHSPPGHGTRLTVTLPL</sequence>
<evidence type="ECO:0000313" key="12">
    <source>
        <dbReference type="Proteomes" id="UP000278962"/>
    </source>
</evidence>
<keyword evidence="12" id="KW-1185">Reference proteome</keyword>
<dbReference type="InterPro" id="IPR036890">
    <property type="entry name" value="HATPase_C_sf"/>
</dbReference>
<dbReference type="EC" id="2.7.13.3" evidence="2"/>
<protein>
    <recommendedName>
        <fullName evidence="2">histidine kinase</fullName>
        <ecNumber evidence="2">2.7.13.3</ecNumber>
    </recommendedName>
</protein>
<dbReference type="Pfam" id="PF01590">
    <property type="entry name" value="GAF"/>
    <property type="match status" value="2"/>
</dbReference>
<dbReference type="CDD" id="cd16917">
    <property type="entry name" value="HATPase_UhpB-NarQ-NarX-like"/>
    <property type="match status" value="1"/>
</dbReference>
<dbReference type="CDD" id="cd00130">
    <property type="entry name" value="PAS"/>
    <property type="match status" value="1"/>
</dbReference>
<evidence type="ECO:0000256" key="8">
    <source>
        <dbReference type="ARBA" id="ARBA00023012"/>
    </source>
</evidence>
<dbReference type="InterPro" id="IPR013656">
    <property type="entry name" value="PAS_4"/>
</dbReference>
<dbReference type="InterPro" id="IPR000014">
    <property type="entry name" value="PAS"/>
</dbReference>
<evidence type="ECO:0000256" key="3">
    <source>
        <dbReference type="ARBA" id="ARBA00022553"/>
    </source>
</evidence>
<dbReference type="Gene3D" id="3.30.450.20">
    <property type="entry name" value="PAS domain"/>
    <property type="match status" value="1"/>
</dbReference>
<dbReference type="NCBIfam" id="TIGR00229">
    <property type="entry name" value="sensory_box"/>
    <property type="match status" value="1"/>
</dbReference>
<keyword evidence="3" id="KW-0597">Phosphoprotein</keyword>
<dbReference type="PANTHER" id="PTHR24421:SF10">
    <property type="entry name" value="NITRATE_NITRITE SENSOR PROTEIN NARQ"/>
    <property type="match status" value="1"/>
</dbReference>
<accession>A0A660KYW1</accession>
<evidence type="ECO:0000256" key="9">
    <source>
        <dbReference type="SAM" id="Phobius"/>
    </source>
</evidence>
<feature type="domain" description="PAS" evidence="10">
    <location>
        <begin position="299"/>
        <end position="355"/>
    </location>
</feature>
<dbReference type="AlphaFoldDB" id="A0A660KYW1"/>
<dbReference type="InterPro" id="IPR003018">
    <property type="entry name" value="GAF"/>
</dbReference>
<comment type="catalytic activity">
    <reaction evidence="1">
        <text>ATP + protein L-histidine = ADP + protein N-phospho-L-histidine.</text>
        <dbReference type="EC" id="2.7.13.3"/>
    </reaction>
</comment>
<dbReference type="InterPro" id="IPR035965">
    <property type="entry name" value="PAS-like_dom_sf"/>
</dbReference>
<dbReference type="OrthoDB" id="3217947at2"/>
<dbReference type="GO" id="GO:0005524">
    <property type="term" value="F:ATP binding"/>
    <property type="evidence" value="ECO:0007669"/>
    <property type="project" value="UniProtKB-KW"/>
</dbReference>
<dbReference type="SUPFAM" id="SSF55781">
    <property type="entry name" value="GAF domain-like"/>
    <property type="match status" value="2"/>
</dbReference>
<reference evidence="11 12" key="1">
    <citation type="submission" date="2018-10" db="EMBL/GenBank/DDBJ databases">
        <title>Genomic Encyclopedia of Archaeal and Bacterial Type Strains, Phase II (KMG-II): from individual species to whole genera.</title>
        <authorList>
            <person name="Goeker M."/>
        </authorList>
    </citation>
    <scope>NUCLEOTIDE SEQUENCE [LARGE SCALE GENOMIC DNA]</scope>
    <source>
        <strain evidence="11 12">DSM 14954</strain>
    </source>
</reference>
<dbReference type="Pfam" id="PF07730">
    <property type="entry name" value="HisKA_3"/>
    <property type="match status" value="1"/>
</dbReference>
<dbReference type="SUPFAM" id="SSF55785">
    <property type="entry name" value="PYP-like sensor domain (PAS domain)"/>
    <property type="match status" value="1"/>
</dbReference>
<dbReference type="Gene3D" id="3.30.450.350">
    <property type="entry name" value="CHASE domain"/>
    <property type="match status" value="1"/>
</dbReference>
<name>A0A660KYW1_9ACTN</name>
<keyword evidence="9" id="KW-1133">Transmembrane helix</keyword>
<dbReference type="Gene3D" id="3.30.565.10">
    <property type="entry name" value="Histidine kinase-like ATPase, C-terminal domain"/>
    <property type="match status" value="1"/>
</dbReference>
<dbReference type="SUPFAM" id="SSF55874">
    <property type="entry name" value="ATPase domain of HSP90 chaperone/DNA topoisomerase II/histidine kinase"/>
    <property type="match status" value="1"/>
</dbReference>
<dbReference type="PANTHER" id="PTHR24421">
    <property type="entry name" value="NITRATE/NITRITE SENSOR PROTEIN NARX-RELATED"/>
    <property type="match status" value="1"/>
</dbReference>
<dbReference type="Pfam" id="PF02518">
    <property type="entry name" value="HATPase_c"/>
    <property type="match status" value="1"/>
</dbReference>
<dbReference type="GO" id="GO:0016020">
    <property type="term" value="C:membrane"/>
    <property type="evidence" value="ECO:0007669"/>
    <property type="project" value="InterPro"/>
</dbReference>
<dbReference type="SMART" id="SM00091">
    <property type="entry name" value="PAS"/>
    <property type="match status" value="1"/>
</dbReference>
<keyword evidence="9" id="KW-0472">Membrane</keyword>
<proteinExistence type="predicted"/>
<dbReference type="InterPro" id="IPR042240">
    <property type="entry name" value="CHASE_sf"/>
</dbReference>
<dbReference type="PROSITE" id="PS50112">
    <property type="entry name" value="PAS"/>
    <property type="match status" value="1"/>
</dbReference>
<gene>
    <name evidence="11" type="ORF">C8N24_4841</name>
</gene>
<dbReference type="Pfam" id="PF08448">
    <property type="entry name" value="PAS_4"/>
    <property type="match status" value="1"/>
</dbReference>
<keyword evidence="7" id="KW-0067">ATP-binding</keyword>
<dbReference type="InterPro" id="IPR003594">
    <property type="entry name" value="HATPase_dom"/>
</dbReference>
<dbReference type="GO" id="GO:0000155">
    <property type="term" value="F:phosphorelay sensor kinase activity"/>
    <property type="evidence" value="ECO:0007669"/>
    <property type="project" value="InterPro"/>
</dbReference>
<evidence type="ECO:0000313" key="11">
    <source>
        <dbReference type="EMBL" id="RKQ86826.1"/>
    </source>
</evidence>
<evidence type="ECO:0000259" key="10">
    <source>
        <dbReference type="PROSITE" id="PS50112"/>
    </source>
</evidence>
<dbReference type="EMBL" id="RBIL01000002">
    <property type="protein sequence ID" value="RKQ86826.1"/>
    <property type="molecule type" value="Genomic_DNA"/>
</dbReference>
<dbReference type="InterPro" id="IPR011712">
    <property type="entry name" value="Sig_transdc_His_kin_sub3_dim/P"/>
</dbReference>
<evidence type="ECO:0000256" key="6">
    <source>
        <dbReference type="ARBA" id="ARBA00022777"/>
    </source>
</evidence>
<dbReference type="Gene3D" id="3.30.450.40">
    <property type="match status" value="2"/>
</dbReference>
<comment type="caution">
    <text evidence="11">The sequence shown here is derived from an EMBL/GenBank/DDBJ whole genome shotgun (WGS) entry which is preliminary data.</text>
</comment>
<dbReference type="InterPro" id="IPR050482">
    <property type="entry name" value="Sensor_HK_TwoCompSys"/>
</dbReference>
<keyword evidence="4" id="KW-0808">Transferase</keyword>
<feature type="transmembrane region" description="Helical" evidence="9">
    <location>
        <begin position="270"/>
        <end position="290"/>
    </location>
</feature>
<evidence type="ECO:0000256" key="2">
    <source>
        <dbReference type="ARBA" id="ARBA00012438"/>
    </source>
</evidence>
<organism evidence="11 12">
    <name type="scientific">Solirubrobacter pauli</name>
    <dbReference type="NCBI Taxonomy" id="166793"/>
    <lineage>
        <taxon>Bacteria</taxon>
        <taxon>Bacillati</taxon>
        <taxon>Actinomycetota</taxon>
        <taxon>Thermoleophilia</taxon>
        <taxon>Solirubrobacterales</taxon>
        <taxon>Solirubrobacteraceae</taxon>
        <taxon>Solirubrobacter</taxon>
    </lineage>
</organism>
<keyword evidence="6" id="KW-0418">Kinase</keyword>
<evidence type="ECO:0000256" key="4">
    <source>
        <dbReference type="ARBA" id="ARBA00022679"/>
    </source>
</evidence>
<dbReference type="SMART" id="SM00065">
    <property type="entry name" value="GAF"/>
    <property type="match status" value="2"/>
</dbReference>
<keyword evidence="5" id="KW-0547">Nucleotide-binding</keyword>
<feature type="transmembrane region" description="Helical" evidence="9">
    <location>
        <begin position="16"/>
        <end position="37"/>
    </location>
</feature>
<keyword evidence="9" id="KW-0812">Transmembrane</keyword>
<evidence type="ECO:0000256" key="5">
    <source>
        <dbReference type="ARBA" id="ARBA00022741"/>
    </source>
</evidence>
<evidence type="ECO:0000256" key="7">
    <source>
        <dbReference type="ARBA" id="ARBA00022840"/>
    </source>
</evidence>
<evidence type="ECO:0000256" key="1">
    <source>
        <dbReference type="ARBA" id="ARBA00000085"/>
    </source>
</evidence>
<dbReference type="InterPro" id="IPR029016">
    <property type="entry name" value="GAF-like_dom_sf"/>
</dbReference>